<evidence type="ECO:0000256" key="10">
    <source>
        <dbReference type="ARBA" id="ARBA00031501"/>
    </source>
</evidence>
<dbReference type="Pfam" id="PF00686">
    <property type="entry name" value="CBM_20"/>
    <property type="match status" value="2"/>
</dbReference>
<dbReference type="GO" id="GO:0005737">
    <property type="term" value="C:cytoplasm"/>
    <property type="evidence" value="ECO:0007669"/>
    <property type="project" value="UniProtKB-SubCell"/>
</dbReference>
<comment type="similarity">
    <text evidence="3">Belongs to the disproportionating enzyme family.</text>
</comment>
<protein>
    <recommendedName>
        <fullName evidence="4">4-alpha-glucanotransferase</fullName>
        <ecNumber evidence="4">2.4.1.25</ecNumber>
    </recommendedName>
    <alternativeName>
        <fullName evidence="9">Amylomaltase</fullName>
    </alternativeName>
    <alternativeName>
        <fullName evidence="10">Disproportionating enzyme</fullName>
    </alternativeName>
</protein>
<dbReference type="PROSITE" id="PS51166">
    <property type="entry name" value="CBM20"/>
    <property type="match status" value="2"/>
</dbReference>
<dbReference type="RefSeq" id="XP_068363548.1">
    <property type="nucleotide sequence ID" value="XM_068501310.1"/>
</dbReference>
<evidence type="ECO:0000256" key="7">
    <source>
        <dbReference type="ARBA" id="ARBA00022679"/>
    </source>
</evidence>
<dbReference type="GO" id="GO:0004134">
    <property type="term" value="F:4-alpha-glucanotransferase activity"/>
    <property type="evidence" value="ECO:0007669"/>
    <property type="project" value="UniProtKB-EC"/>
</dbReference>
<keyword evidence="5" id="KW-0963">Cytoplasm</keyword>
<comment type="caution">
    <text evidence="12">The sequence shown here is derived from an EMBL/GenBank/DDBJ whole genome shotgun (WGS) entry which is preliminary data.</text>
</comment>
<dbReference type="InterPro" id="IPR017853">
    <property type="entry name" value="GH"/>
</dbReference>
<accession>A0A1J4KKT8</accession>
<reference evidence="12" key="1">
    <citation type="submission" date="2016-10" db="EMBL/GenBank/DDBJ databases">
        <authorList>
            <person name="Benchimol M."/>
            <person name="Almeida L.G."/>
            <person name="Vasconcelos A.T."/>
            <person name="Perreira-Neves A."/>
            <person name="Rosa I.A."/>
            <person name="Tasca T."/>
            <person name="Bogo M.R."/>
            <person name="de Souza W."/>
        </authorList>
    </citation>
    <scope>NUCLEOTIDE SEQUENCE [LARGE SCALE GENOMIC DNA]</scope>
    <source>
        <strain evidence="12">K</strain>
    </source>
</reference>
<dbReference type="OrthoDB" id="6123450at2759"/>
<evidence type="ECO:0000256" key="6">
    <source>
        <dbReference type="ARBA" id="ARBA00022676"/>
    </source>
</evidence>
<comment type="catalytic activity">
    <reaction evidence="1">
        <text>Transfers a segment of a (1-&gt;4)-alpha-D-glucan to a new position in an acceptor, which may be glucose or a (1-&gt;4)-alpha-D-glucan.</text>
        <dbReference type="EC" id="2.4.1.25"/>
    </reaction>
</comment>
<comment type="subcellular location">
    <subcellularLocation>
        <location evidence="2">Cytoplasm</location>
    </subcellularLocation>
</comment>
<dbReference type="SUPFAM" id="SSF49452">
    <property type="entry name" value="Starch-binding domain-like"/>
    <property type="match status" value="3"/>
</dbReference>
<dbReference type="SUPFAM" id="SSF51445">
    <property type="entry name" value="(Trans)glycosidases"/>
    <property type="match status" value="1"/>
</dbReference>
<organism evidence="12 13">
    <name type="scientific">Tritrichomonas foetus</name>
    <dbReference type="NCBI Taxonomy" id="1144522"/>
    <lineage>
        <taxon>Eukaryota</taxon>
        <taxon>Metamonada</taxon>
        <taxon>Parabasalia</taxon>
        <taxon>Tritrichomonadida</taxon>
        <taxon>Tritrichomonadidae</taxon>
        <taxon>Tritrichomonas</taxon>
    </lineage>
</organism>
<feature type="domain" description="CBM20" evidence="11">
    <location>
        <begin position="249"/>
        <end position="355"/>
    </location>
</feature>
<sequence>MLSGTSFIVTFNLRSNFHGDAVPIVYGSIKELGGGDPADGIEMTKTDNIYNFTAKIVFPKPVDANEIWYAYCFRPCFGAIVPESVPRRFMPRLEATAELYDTIDQVTSVGDLLIHFHVRCFTEFGQHLYLTGNLPQLGEWDPDSAIQLFYEGNKDYWTCNVRFPLSAKSRKIEYKYFRSFNGNRTEWESEENHKIFLGPVTSPAVIELADTFRWKDSSLKSLTRAPFIDVINSRKEIDLEKPPKIFPNEAKPGLVNTRFNVVCPNVKKHQSLLLVGSSPELGEWKVENAVKLNGYNFPQWSADIEFKRSSLPFEYKFVVVGDEEEEIEIEIASDDSELQPNSSNQINPIELQNQSHNFEPNEENEKMNESQMNNKLTKKKTIKEKRIITKIIWESEGNRFCPGVTSKIISDFYPVTMIVNNWYVNPNPRLFKGLGIYSPLFSVRSNDSCGIGQYTDIKGLVDVCEKIGSKMIQLLPIFDTTDVGDWPDSYPYRQVSCFALHPIYINLLMTLDSLPSDIYNDIQTTKWHFEQKFVVDYPTVYSYKMKMLKRIYNEVVINEINDNIEFSKFVDQEGEWLRPYALFCYLRDKFGTSDFHNWPKFSKISRREINSQCAKHSDDLQFIYWVQYICDKQFKDARDYASSKGVVLKGDLPIGVNFNSVECWAYPKNFRLDMCSGAPPDEFSEDGQNWGFPTYDWDYMESNGFQWWEMRLRRMYDLFQVLRIDHILGFFRIWEIPRDSCVRGILGHFFPCLPVSKPDLEARGLYDIERYVQPYIRWHLIEKKFGTEFGENVALKVAHKYFNRRGFDSHDDYYDFKPEFNTEKKIEESLRNEFPNDKRKRRIYQKYLFELLSNVMLIHDPQRPGCYHVRTNMTIESNGNESSTWQELPEPAHSRMKELYDYFTFHRHNDLWLSKAGKKLSVLENTTNMLICAEDLGQLTDRIVDCIKSSSLLSLHVQRMPKSIHQKFDEVGQFDYLSVCCPATHDMSTLRGWWEENRDQICEFWKTQLKRDDNPPFTCEPWILEEIIKQNMESNSMWAVFLLQDLTDLIPNFRRQSPQDERINIPSDPRHHWRYRYPYSIDELLNCQEFSNKMKMLAETTHRL</sequence>
<evidence type="ECO:0000313" key="13">
    <source>
        <dbReference type="Proteomes" id="UP000179807"/>
    </source>
</evidence>
<evidence type="ECO:0000256" key="5">
    <source>
        <dbReference type="ARBA" id="ARBA00022490"/>
    </source>
</evidence>
<evidence type="ECO:0000256" key="2">
    <source>
        <dbReference type="ARBA" id="ARBA00004496"/>
    </source>
</evidence>
<dbReference type="GO" id="GO:0005975">
    <property type="term" value="P:carbohydrate metabolic process"/>
    <property type="evidence" value="ECO:0007669"/>
    <property type="project" value="InterPro"/>
</dbReference>
<dbReference type="EC" id="2.4.1.25" evidence="4"/>
<keyword evidence="13" id="KW-1185">Reference proteome</keyword>
<dbReference type="InterPro" id="IPR013784">
    <property type="entry name" value="Carb-bd-like_fold"/>
</dbReference>
<dbReference type="SMART" id="SM01065">
    <property type="entry name" value="CBM_2"/>
    <property type="match status" value="3"/>
</dbReference>
<feature type="domain" description="CBM20" evidence="11">
    <location>
        <begin position="106"/>
        <end position="216"/>
    </location>
</feature>
<evidence type="ECO:0000256" key="1">
    <source>
        <dbReference type="ARBA" id="ARBA00000439"/>
    </source>
</evidence>
<name>A0A1J4KKT8_9EUKA</name>
<dbReference type="PANTHER" id="PTHR32518:SF3">
    <property type="entry name" value="4-ALPHA-GLUCANOTRANSFERASE"/>
    <property type="match status" value="1"/>
</dbReference>
<keyword evidence="6" id="KW-0328">Glycosyltransferase</keyword>
<dbReference type="GeneID" id="94836014"/>
<dbReference type="PANTHER" id="PTHR32518">
    <property type="match status" value="1"/>
</dbReference>
<dbReference type="InterPro" id="IPR013783">
    <property type="entry name" value="Ig-like_fold"/>
</dbReference>
<evidence type="ECO:0000259" key="11">
    <source>
        <dbReference type="PROSITE" id="PS51166"/>
    </source>
</evidence>
<dbReference type="EMBL" id="MLAK01000612">
    <property type="protein sequence ID" value="OHT10412.1"/>
    <property type="molecule type" value="Genomic_DNA"/>
</dbReference>
<gene>
    <name evidence="12" type="ORF">TRFO_20287</name>
</gene>
<evidence type="ECO:0000256" key="9">
    <source>
        <dbReference type="ARBA" id="ARBA00031423"/>
    </source>
</evidence>
<proteinExistence type="inferred from homology"/>
<dbReference type="Pfam" id="PF02446">
    <property type="entry name" value="Glyco_hydro_77"/>
    <property type="match status" value="1"/>
</dbReference>
<keyword evidence="8" id="KW-0119">Carbohydrate metabolism</keyword>
<evidence type="ECO:0000313" key="12">
    <source>
        <dbReference type="EMBL" id="OHT10412.1"/>
    </source>
</evidence>
<dbReference type="Gene3D" id="2.60.40.10">
    <property type="entry name" value="Immunoglobulins"/>
    <property type="match status" value="2"/>
</dbReference>
<dbReference type="Gene3D" id="3.20.20.80">
    <property type="entry name" value="Glycosidases"/>
    <property type="match status" value="2"/>
</dbReference>
<evidence type="ECO:0000256" key="3">
    <source>
        <dbReference type="ARBA" id="ARBA00005684"/>
    </source>
</evidence>
<evidence type="ECO:0000256" key="4">
    <source>
        <dbReference type="ARBA" id="ARBA00012560"/>
    </source>
</evidence>
<dbReference type="VEuPathDB" id="TrichDB:TRFO_20287"/>
<keyword evidence="7" id="KW-0808">Transferase</keyword>
<dbReference type="AlphaFoldDB" id="A0A1J4KKT8"/>
<evidence type="ECO:0000256" key="8">
    <source>
        <dbReference type="ARBA" id="ARBA00023277"/>
    </source>
</evidence>
<dbReference type="CDD" id="cd05467">
    <property type="entry name" value="CBM20"/>
    <property type="match status" value="1"/>
</dbReference>
<dbReference type="GO" id="GO:2001070">
    <property type="term" value="F:starch binding"/>
    <property type="evidence" value="ECO:0007669"/>
    <property type="project" value="InterPro"/>
</dbReference>
<dbReference type="Proteomes" id="UP000179807">
    <property type="component" value="Unassembled WGS sequence"/>
</dbReference>
<dbReference type="InterPro" id="IPR003385">
    <property type="entry name" value="Glyco_hydro_77"/>
</dbReference>
<dbReference type="InterPro" id="IPR002044">
    <property type="entry name" value="CBM20"/>
</dbReference>